<dbReference type="RefSeq" id="XP_056542148.1">
    <property type="nucleotide sequence ID" value="XM_056689719.1"/>
</dbReference>
<feature type="compositionally biased region" description="Pro residues" evidence="1">
    <location>
        <begin position="42"/>
        <end position="51"/>
    </location>
</feature>
<feature type="region of interest" description="Disordered" evidence="1">
    <location>
        <begin position="41"/>
        <end position="73"/>
    </location>
</feature>
<gene>
    <name evidence="2" type="ORF">N7482_007595</name>
</gene>
<name>A0A9W9LKR4_9EURO</name>
<dbReference type="Proteomes" id="UP001149163">
    <property type="component" value="Unassembled WGS sequence"/>
</dbReference>
<dbReference type="EMBL" id="JAPQKN010000004">
    <property type="protein sequence ID" value="KAJ5160591.1"/>
    <property type="molecule type" value="Genomic_DNA"/>
</dbReference>
<dbReference type="GeneID" id="81428895"/>
<evidence type="ECO:0000313" key="3">
    <source>
        <dbReference type="Proteomes" id="UP001149163"/>
    </source>
</evidence>
<protein>
    <submittedName>
        <fullName evidence="2">Uncharacterized protein</fullName>
    </submittedName>
</protein>
<dbReference type="OrthoDB" id="2096797at2759"/>
<accession>A0A9W9LKR4</accession>
<reference evidence="2" key="1">
    <citation type="submission" date="2022-11" db="EMBL/GenBank/DDBJ databases">
        <authorList>
            <person name="Petersen C."/>
        </authorList>
    </citation>
    <scope>NUCLEOTIDE SEQUENCE</scope>
    <source>
        <strain evidence="2">IBT 26290</strain>
    </source>
</reference>
<organism evidence="2 3">
    <name type="scientific">Penicillium canariense</name>
    <dbReference type="NCBI Taxonomy" id="189055"/>
    <lineage>
        <taxon>Eukaryota</taxon>
        <taxon>Fungi</taxon>
        <taxon>Dikarya</taxon>
        <taxon>Ascomycota</taxon>
        <taxon>Pezizomycotina</taxon>
        <taxon>Eurotiomycetes</taxon>
        <taxon>Eurotiomycetidae</taxon>
        <taxon>Eurotiales</taxon>
        <taxon>Aspergillaceae</taxon>
        <taxon>Penicillium</taxon>
    </lineage>
</organism>
<dbReference type="AlphaFoldDB" id="A0A9W9LKR4"/>
<feature type="region of interest" description="Disordered" evidence="1">
    <location>
        <begin position="1"/>
        <end position="29"/>
    </location>
</feature>
<keyword evidence="3" id="KW-1185">Reference proteome</keyword>
<reference evidence="2" key="2">
    <citation type="journal article" date="2023" name="IMA Fungus">
        <title>Comparative genomic study of the Penicillium genus elucidates a diverse pangenome and 15 lateral gene transfer events.</title>
        <authorList>
            <person name="Petersen C."/>
            <person name="Sorensen T."/>
            <person name="Nielsen M.R."/>
            <person name="Sondergaard T.E."/>
            <person name="Sorensen J.L."/>
            <person name="Fitzpatrick D.A."/>
            <person name="Frisvad J.C."/>
            <person name="Nielsen K.L."/>
        </authorList>
    </citation>
    <scope>NUCLEOTIDE SEQUENCE</scope>
    <source>
        <strain evidence="2">IBT 26290</strain>
    </source>
</reference>
<comment type="caution">
    <text evidence="2">The sequence shown here is derived from an EMBL/GenBank/DDBJ whole genome shotgun (WGS) entry which is preliminary data.</text>
</comment>
<evidence type="ECO:0000313" key="2">
    <source>
        <dbReference type="EMBL" id="KAJ5160591.1"/>
    </source>
</evidence>
<sequence length="96" mass="10473">MLESTISSGGSMPSRVQYDGHPPPPWLPKAIFLSSRDGFDYPFPPRSLSPRPPERTGNTHEGGQMIQIPSGSGWICDTGKEARWISDEASGKREGC</sequence>
<evidence type="ECO:0000256" key="1">
    <source>
        <dbReference type="SAM" id="MobiDB-lite"/>
    </source>
</evidence>
<feature type="compositionally biased region" description="Polar residues" evidence="1">
    <location>
        <begin position="1"/>
        <end position="11"/>
    </location>
</feature>
<proteinExistence type="predicted"/>